<gene>
    <name evidence="1" type="ORF">PG991_007272</name>
</gene>
<proteinExistence type="predicted"/>
<evidence type="ECO:0000313" key="1">
    <source>
        <dbReference type="EMBL" id="KAK8018082.1"/>
    </source>
</evidence>
<comment type="caution">
    <text evidence="1">The sequence shown here is derived from an EMBL/GenBank/DDBJ whole genome shotgun (WGS) entry which is preliminary data.</text>
</comment>
<sequence>MLPAFKAMDAVLKKEGLPSYEKLKVAVGWTEDSDLANAMKHGDGKNKCTEIKQNMDKIITYWRRRLELLEMATTALRVEA</sequence>
<accession>A0ABR1RTE0</accession>
<dbReference type="EMBL" id="JAQQWI010000010">
    <property type="protein sequence ID" value="KAK8018082.1"/>
    <property type="molecule type" value="Genomic_DNA"/>
</dbReference>
<keyword evidence="2" id="KW-1185">Reference proteome</keyword>
<name>A0ABR1RTE0_9PEZI</name>
<protein>
    <submittedName>
        <fullName evidence="1">Uncharacterized protein</fullName>
    </submittedName>
</protein>
<evidence type="ECO:0000313" key="2">
    <source>
        <dbReference type="Proteomes" id="UP001396898"/>
    </source>
</evidence>
<reference evidence="1 2" key="1">
    <citation type="submission" date="2023-01" db="EMBL/GenBank/DDBJ databases">
        <title>Analysis of 21 Apiospora genomes using comparative genomics revels a genus with tremendous synthesis potential of carbohydrate active enzymes and secondary metabolites.</title>
        <authorList>
            <person name="Sorensen T."/>
        </authorList>
    </citation>
    <scope>NUCLEOTIDE SEQUENCE [LARGE SCALE GENOMIC DNA]</scope>
    <source>
        <strain evidence="1 2">CBS 20057</strain>
    </source>
</reference>
<dbReference type="Proteomes" id="UP001396898">
    <property type="component" value="Unassembled WGS sequence"/>
</dbReference>
<organism evidence="1 2">
    <name type="scientific">Apiospora marii</name>
    <dbReference type="NCBI Taxonomy" id="335849"/>
    <lineage>
        <taxon>Eukaryota</taxon>
        <taxon>Fungi</taxon>
        <taxon>Dikarya</taxon>
        <taxon>Ascomycota</taxon>
        <taxon>Pezizomycotina</taxon>
        <taxon>Sordariomycetes</taxon>
        <taxon>Xylariomycetidae</taxon>
        <taxon>Amphisphaeriales</taxon>
        <taxon>Apiosporaceae</taxon>
        <taxon>Apiospora</taxon>
    </lineage>
</organism>